<keyword evidence="2" id="KW-0472">Membrane</keyword>
<dbReference type="Pfam" id="PF13692">
    <property type="entry name" value="Glyco_trans_1_4"/>
    <property type="match status" value="1"/>
</dbReference>
<evidence type="ECO:0000256" key="2">
    <source>
        <dbReference type="SAM" id="Phobius"/>
    </source>
</evidence>
<dbReference type="SUPFAM" id="SSF53756">
    <property type="entry name" value="UDP-Glycosyltransferase/glycogen phosphorylase"/>
    <property type="match status" value="1"/>
</dbReference>
<keyword evidence="2" id="KW-0812">Transmembrane</keyword>
<feature type="transmembrane region" description="Helical" evidence="2">
    <location>
        <begin position="924"/>
        <end position="952"/>
    </location>
</feature>
<feature type="transmembrane region" description="Helical" evidence="2">
    <location>
        <begin position="20"/>
        <end position="45"/>
    </location>
</feature>
<feature type="transmembrane region" description="Helical" evidence="2">
    <location>
        <begin position="1269"/>
        <end position="1290"/>
    </location>
</feature>
<keyword evidence="2" id="KW-1133">Transmembrane helix</keyword>
<dbReference type="Proteomes" id="UP000326268">
    <property type="component" value="Unassembled WGS sequence"/>
</dbReference>
<feature type="region of interest" description="Disordered" evidence="1">
    <location>
        <begin position="2755"/>
        <end position="2793"/>
    </location>
</feature>
<evidence type="ECO:0000313" key="3">
    <source>
        <dbReference type="EMBL" id="KAE8363144.1"/>
    </source>
</evidence>
<proteinExistence type="predicted"/>
<feature type="transmembrane region" description="Helical" evidence="2">
    <location>
        <begin position="1325"/>
        <end position="1345"/>
    </location>
</feature>
<evidence type="ECO:0000256" key="1">
    <source>
        <dbReference type="SAM" id="MobiDB-lite"/>
    </source>
</evidence>
<keyword evidence="4" id="KW-1185">Reference proteome</keyword>
<organism evidence="3 4">
    <name type="scientific">Aspergillus caelatus</name>
    <dbReference type="NCBI Taxonomy" id="61420"/>
    <lineage>
        <taxon>Eukaryota</taxon>
        <taxon>Fungi</taxon>
        <taxon>Dikarya</taxon>
        <taxon>Ascomycota</taxon>
        <taxon>Pezizomycotina</taxon>
        <taxon>Eurotiomycetes</taxon>
        <taxon>Eurotiomycetidae</taxon>
        <taxon>Eurotiales</taxon>
        <taxon>Aspergillaceae</taxon>
        <taxon>Aspergillus</taxon>
        <taxon>Aspergillus subgen. Circumdati</taxon>
    </lineage>
</organism>
<feature type="transmembrane region" description="Helical" evidence="2">
    <location>
        <begin position="885"/>
        <end position="912"/>
    </location>
</feature>
<feature type="transmembrane region" description="Helical" evidence="2">
    <location>
        <begin position="958"/>
        <end position="978"/>
    </location>
</feature>
<gene>
    <name evidence="3" type="ORF">BDV27DRAFT_159116</name>
</gene>
<feature type="transmembrane region" description="Helical" evidence="2">
    <location>
        <begin position="1351"/>
        <end position="1371"/>
    </location>
</feature>
<feature type="transmembrane region" description="Helical" evidence="2">
    <location>
        <begin position="1209"/>
        <end position="1228"/>
    </location>
</feature>
<feature type="transmembrane region" description="Helical" evidence="2">
    <location>
        <begin position="990"/>
        <end position="1009"/>
    </location>
</feature>
<feature type="transmembrane region" description="Helical" evidence="2">
    <location>
        <begin position="844"/>
        <end position="865"/>
    </location>
</feature>
<name>A0A5N6ZZV5_9EURO</name>
<dbReference type="GeneID" id="43657274"/>
<dbReference type="OrthoDB" id="2582433at2759"/>
<feature type="transmembrane region" description="Helical" evidence="2">
    <location>
        <begin position="1172"/>
        <end position="1189"/>
    </location>
</feature>
<sequence>MGADYLGLDAVGWHSMVKTWWDQVLAACLLATIVFGGLYILFLVGRKARKSWRKRGQLSVVPTAISRYLDRLSKEAQPLSTERYAGKELQSFGVFLGSLSNPPTPDQTQLLQEWDITVLDPTQDGVLGSLSCQRTDSYILGRLDVRVLANSESASNNDEVIHALEAVAQTLRTCFKQSQDVQSPFNGVLLADFLAHFQPVVLNALVKYINQLGLDVWLELSPPAYITEQQCRDIDMLPIRGFIYRNATISPDGSSRNYFQMTEMRTAMRAIASQKSMGGTTIVSWETIDNGVDLSHDVIHRTFKWCNYRSARCWVAPRAALTDATIATTETITEEPLGALMWMKGNEVTEAHNVWRSNGKVCQNPCGHDSLYESLQSFIPNLLAKLSLSPPAKEPLIDSQETVIDELSWPSQPELTQENPFSVSPAGNDYTGLGCFQLGLDCTSRDITDLVDAQRHVRDLDLLERIKLEELHYIAGQLRALQKATHMTASGVSNAARELLSILSSCNGGETDTLKVYVGLHSGFRTRLETQVWGLYDTDTTSGTLNLNIYLSAKAQDRTSTLLHTFMSSRGYSRFECLMAEVALATETGSLSETWGLPSRIMHDIEQLTPAEAILFLRRLTASECSISSELSQKVRAFCEYQLIEAPSLAQLRALSSTAYLSGEISAEDLVSSRLAWYREQGCWYPDPTVAVALFKEVDAKLPAILINGELQLLTQLATVVHTILQTDQIDAAADLFALSVFCAFRKLALNEVYLEVLDRNPLPNNDMLQASCFAEMYAVGARCDMYFDMAPILLGKILATRYRAYYDVHQPPRRDDMFTELPTAYASMDIDLDPKGEQERPSVFYQFTFLGIFAVPALIDIIMLTTVGRGLYLTTFMSNIDKSLATLALMIALILCGGFGGWISSGGNYYLNAMAFPAMSMFVMTRFVAGLAVAFVGGIFAMIGIGVISGFEHGVVFFLYFVMLSTFLMTLSALSVYQIPGFQFQSGRTVIMMCIPILFISPIITIWVHHDTWVYIPFLWLFLICLLIGARMVISQWNTWYLNIPRITDSDVVNWYLKTSPRDSLPADVEDIGTTPIPRQALQASVEKERNRHFWTRSTADPLVRKLADGYSATMFLLVWYCRYSRTKLPRPYSPTWNLQLKASVDTMSDMQRGVKLHNAFLHWRHTGGDVWCGILYFILALVDKWTALLTGQSVVGLSNVSSMKYRLATGFGLAYYLMGAVILDAVSQPLWTLANKTTSRAIASLESLEEAKLDNIRSRRALYWKSLAKFFFLHIWGASISLALMWAFEGTSDATIMYLAYVGSYSGLLWYQYNKVFTGLRAVIPLALGTVIGFVLGILLHVYVPAFAYSSVISLASGTWTAAFVSLYMTDIWMPLWKKETNAQPTSKNESPFYTCSALDPSPDLSQTTLSQMFDNISALPADVRYKLQPSQHPGVEVMQILQSQYSSKKSGRVEAAFRLAGGLVGLAAELWQRGETTIELVSAGHLLQNEQKIRAISRSTASGLHIFVVIGPDLVGDEWVSDIRRNCRMIAETVVQATAECKSGLSHSQSLVTELLVSDDRDDEQVPVPEGVKRQLETCTGERMRAIGYWQKTLLRHLLLGLECDLEWDKLPKDVRSFLLKRCCGQSCSLSSTQMDWIRSRFSADESLGIEEFISRCNLGAGLAVSVTSFTETLPPNQNLQHAFPDSWSVGAQLPANPNLSALGFIGTIQLALSRLHEKIKTCIKFTVISLVADPEYQRELNYITRGLPLIFAWPATLVLNTVWIICKTLQRFILPVVLLHGREKVSTLYKNMKGRKAVIENNRVITESLNGPSTGFFETMPDGTLRLYQYSGRHEERPSDNKHLTAINTYKDTLNLQKREEYSNGTLTNEFIYDYTSVNDGRNAKLPSRRQCVSGVLSGQVVQYDKRGHIMSGSTMRNGDPVSFEFSYRKHAKFDDELLRAEFVSGHNKIQVAWCMPPRARPEKLNKWIPYPRVTEATFTKESDVYNAKWTYDHKFHPIISTTLNGEPSPTPPMIQDDWYNVLQKPKNCSFLDDNPLFSFSSIKAGFVSRMFGFNVKRYPIPTSLAREHLWKSWKSGKEFDAATTRWMDELLLRSDRVLNPYWRNRDFGRLDAAGKYLDALGDTVLARVDMNPEVSSWTWLAFKMSDLYSFGQGGDARINTRTLSTQLQDSDRQLHVLALDTATWPNEPGGVSACRRDLVNNLKSTRWHILAEAATDFGVPRFQIERNVQSLAVVPQWGLDFLNPTHGVFQSSLDSEVAERSFDTRKSDIEQNFIPILTSLVRCARTTQHTRRHIEEATKALVDLNTYFESSRNWNDVWMSDVVKDAWRNLWLADDIDGIMPISQWRTAEHPTLVQLDTALDMWHRYLFVFSVPVPEKIPDIFQASHHFTGATYGVLCKVKRKCALHVWDHSISLREMVTFLSGAISFDSSFVNTTLIHLGRLSCVLAEHHADVVLPCAAFFNPGWEAELGTCEGALQHRRAFQRKIDPVVNGITDMEKYKPIETIKTETPTVVMLSHIRYVKDIKTAVMATDVIVNRWGFKDYRLHIYGDMEKTPGYSSECQEIIASKGLRDHVVLKGLGNPSVVLQDAWLFMNSSISEGLPLAMGEAALTGVPVVCTDVGASFCVVTDSKTGKRFSEVVAPNDALSLAQAQIRILALVDEWAPFAEDEEGYQPPKLSLRPSPEEVEQITKRMYAKTEQRRRLGMRGRDNVLNNFSEHRYLREHEQMLWIGKYQSRSFIARERMASSNSSLGFTKERIHSSQPSRTWWGRLRRGPGPLSSADSSSESV</sequence>
<feature type="transmembrane region" description="Helical" evidence="2">
    <location>
        <begin position="1015"/>
        <end position="1035"/>
    </location>
</feature>
<dbReference type="PANTHER" id="PTHR12526:SF604">
    <property type="entry name" value="TRANSFERASE, PUTATIVE (AFU_ORTHOLOGUE AFUA_4G14070)-RELATED"/>
    <property type="match status" value="1"/>
</dbReference>
<evidence type="ECO:0000313" key="4">
    <source>
        <dbReference type="Proteomes" id="UP000326268"/>
    </source>
</evidence>
<dbReference type="Gene3D" id="3.40.50.2000">
    <property type="entry name" value="Glycogen Phosphorylase B"/>
    <property type="match status" value="1"/>
</dbReference>
<dbReference type="RefSeq" id="XP_031926225.1">
    <property type="nucleotide sequence ID" value="XM_032072828.1"/>
</dbReference>
<dbReference type="EMBL" id="ML737684">
    <property type="protein sequence ID" value="KAE8363144.1"/>
    <property type="molecule type" value="Genomic_DNA"/>
</dbReference>
<dbReference type="PANTHER" id="PTHR12526">
    <property type="entry name" value="GLYCOSYLTRANSFERASE"/>
    <property type="match status" value="1"/>
</dbReference>
<accession>A0A5N6ZZV5</accession>
<reference evidence="3 4" key="1">
    <citation type="submission" date="2019-04" db="EMBL/GenBank/DDBJ databases">
        <title>Friends and foes A comparative genomics studyof 23 Aspergillus species from section Flavi.</title>
        <authorList>
            <consortium name="DOE Joint Genome Institute"/>
            <person name="Kjaerbolling I."/>
            <person name="Vesth T."/>
            <person name="Frisvad J.C."/>
            <person name="Nybo J.L."/>
            <person name="Theobald S."/>
            <person name="Kildgaard S."/>
            <person name="Isbrandt T."/>
            <person name="Kuo A."/>
            <person name="Sato A."/>
            <person name="Lyhne E.K."/>
            <person name="Kogle M.E."/>
            <person name="Wiebenga A."/>
            <person name="Kun R.S."/>
            <person name="Lubbers R.J."/>
            <person name="Makela M.R."/>
            <person name="Barry K."/>
            <person name="Chovatia M."/>
            <person name="Clum A."/>
            <person name="Daum C."/>
            <person name="Haridas S."/>
            <person name="He G."/>
            <person name="LaButti K."/>
            <person name="Lipzen A."/>
            <person name="Mondo S."/>
            <person name="Riley R."/>
            <person name="Salamov A."/>
            <person name="Simmons B.A."/>
            <person name="Magnuson J.K."/>
            <person name="Henrissat B."/>
            <person name="Mortensen U.H."/>
            <person name="Larsen T.O."/>
            <person name="Devries R.P."/>
            <person name="Grigoriev I.V."/>
            <person name="Machida M."/>
            <person name="Baker S.E."/>
            <person name="Andersen M.R."/>
        </authorList>
    </citation>
    <scope>NUCLEOTIDE SEQUENCE [LARGE SCALE GENOMIC DNA]</scope>
    <source>
        <strain evidence="3 4">CBS 763.97</strain>
    </source>
</reference>
<protein>
    <submittedName>
        <fullName evidence="3">Uncharacterized protein</fullName>
    </submittedName>
</protein>